<proteinExistence type="predicted"/>
<evidence type="ECO:0000313" key="2">
    <source>
        <dbReference type="Proteomes" id="UP000016930"/>
    </source>
</evidence>
<gene>
    <name evidence="1" type="ORF">CERSUDRAFT_101459</name>
</gene>
<reference evidence="1 2" key="1">
    <citation type="journal article" date="2012" name="Proc. Natl. Acad. Sci. U.S.A.">
        <title>Comparative genomics of Ceriporiopsis subvermispora and Phanerochaete chrysosporium provide insight into selective ligninolysis.</title>
        <authorList>
            <person name="Fernandez-Fueyo E."/>
            <person name="Ruiz-Duenas F.J."/>
            <person name="Ferreira P."/>
            <person name="Floudas D."/>
            <person name="Hibbett D.S."/>
            <person name="Canessa P."/>
            <person name="Larrondo L.F."/>
            <person name="James T.Y."/>
            <person name="Seelenfreund D."/>
            <person name="Lobos S."/>
            <person name="Polanco R."/>
            <person name="Tello M."/>
            <person name="Honda Y."/>
            <person name="Watanabe T."/>
            <person name="Watanabe T."/>
            <person name="Ryu J.S."/>
            <person name="Kubicek C.P."/>
            <person name="Schmoll M."/>
            <person name="Gaskell J."/>
            <person name="Hammel K.E."/>
            <person name="St John F.J."/>
            <person name="Vanden Wymelenberg A."/>
            <person name="Sabat G."/>
            <person name="Splinter BonDurant S."/>
            <person name="Syed K."/>
            <person name="Yadav J.S."/>
            <person name="Doddapaneni H."/>
            <person name="Subramanian V."/>
            <person name="Lavin J.L."/>
            <person name="Oguiza J.A."/>
            <person name="Perez G."/>
            <person name="Pisabarro A.G."/>
            <person name="Ramirez L."/>
            <person name="Santoyo F."/>
            <person name="Master E."/>
            <person name="Coutinho P.M."/>
            <person name="Henrissat B."/>
            <person name="Lombard V."/>
            <person name="Magnuson J.K."/>
            <person name="Kuees U."/>
            <person name="Hori C."/>
            <person name="Igarashi K."/>
            <person name="Samejima M."/>
            <person name="Held B.W."/>
            <person name="Barry K.W."/>
            <person name="LaButti K.M."/>
            <person name="Lapidus A."/>
            <person name="Lindquist E.A."/>
            <person name="Lucas S.M."/>
            <person name="Riley R."/>
            <person name="Salamov A.A."/>
            <person name="Hoffmeister D."/>
            <person name="Schwenk D."/>
            <person name="Hadar Y."/>
            <person name="Yarden O."/>
            <person name="de Vries R.P."/>
            <person name="Wiebenga A."/>
            <person name="Stenlid J."/>
            <person name="Eastwood D."/>
            <person name="Grigoriev I.V."/>
            <person name="Berka R.M."/>
            <person name="Blanchette R.A."/>
            <person name="Kersten P."/>
            <person name="Martinez A.T."/>
            <person name="Vicuna R."/>
            <person name="Cullen D."/>
        </authorList>
    </citation>
    <scope>NUCLEOTIDE SEQUENCE [LARGE SCALE GENOMIC DNA]</scope>
    <source>
        <strain evidence="1 2">B</strain>
    </source>
</reference>
<keyword evidence="2" id="KW-1185">Reference proteome</keyword>
<organism evidence="1 2">
    <name type="scientific">Ceriporiopsis subvermispora (strain B)</name>
    <name type="common">White-rot fungus</name>
    <name type="synonym">Gelatoporia subvermispora</name>
    <dbReference type="NCBI Taxonomy" id="914234"/>
    <lineage>
        <taxon>Eukaryota</taxon>
        <taxon>Fungi</taxon>
        <taxon>Dikarya</taxon>
        <taxon>Basidiomycota</taxon>
        <taxon>Agaricomycotina</taxon>
        <taxon>Agaricomycetes</taxon>
        <taxon>Polyporales</taxon>
        <taxon>Gelatoporiaceae</taxon>
        <taxon>Gelatoporia</taxon>
    </lineage>
</organism>
<evidence type="ECO:0000313" key="1">
    <source>
        <dbReference type="EMBL" id="EMD30375.1"/>
    </source>
</evidence>
<sequence>MPKYDKEIRRLDMLKAVRIYAKEHMNWFASLSKASASTREVMASSARLL</sequence>
<dbReference type="HOGENOM" id="CLU_3142967_0_0_1"/>
<accession>M2QED4</accession>
<dbReference type="Proteomes" id="UP000016930">
    <property type="component" value="Unassembled WGS sequence"/>
</dbReference>
<name>M2QED4_CERS8</name>
<protein>
    <submittedName>
        <fullName evidence="1">Uncharacterized protein</fullName>
    </submittedName>
</protein>
<dbReference type="EMBL" id="KB446232">
    <property type="protein sequence ID" value="EMD30375.1"/>
    <property type="molecule type" value="Genomic_DNA"/>
</dbReference>
<dbReference type="AlphaFoldDB" id="M2QED4"/>